<dbReference type="eggNOG" id="COG3845">
    <property type="taxonomic scope" value="Bacteria"/>
</dbReference>
<dbReference type="GO" id="GO:0016887">
    <property type="term" value="F:ATP hydrolysis activity"/>
    <property type="evidence" value="ECO:0007669"/>
    <property type="project" value="InterPro"/>
</dbReference>
<dbReference type="SMART" id="SM00382">
    <property type="entry name" value="AAA"/>
    <property type="match status" value="1"/>
</dbReference>
<reference evidence="5 6" key="6">
    <citation type="journal article" date="2011" name="Appl. Environ. Microbiol.">
        <title>Involvement of the azorhizobial chromosome partition gene (parA) in the onset of bacteroid differentiation during Sesbania rostrata stem nodule development.</title>
        <authorList>
            <person name="Liu CT."/>
            <person name="Lee KB."/>
            <person name="Wang YS."/>
            <person name="Peng MH."/>
            <person name="Lee KT."/>
            <person name="Suzuki S."/>
            <person name="Suzuki T."/>
            <person name="Oyaizu H."/>
        </authorList>
    </citation>
    <scope>NUCLEOTIDE SEQUENCE [LARGE SCALE GENOMIC DNA]</scope>
    <source>
        <strain evidence="6">ATCC 43989 / DSM 5975 / JCM 20966 / LMG 6465 / NBRC 14845 / NCIMB 13405 / ORS 571</strain>
    </source>
</reference>
<gene>
    <name evidence="5" type="ordered locus">AZC_3200</name>
</gene>
<keyword evidence="2" id="KW-0547">Nucleotide-binding</keyword>
<dbReference type="Proteomes" id="UP000000270">
    <property type="component" value="Chromosome"/>
</dbReference>
<dbReference type="InterPro" id="IPR050107">
    <property type="entry name" value="ABC_carbohydrate_import_ATPase"/>
</dbReference>
<dbReference type="PANTHER" id="PTHR43790:SF4">
    <property type="entry name" value="GUANOSINE IMPORT ATP-BINDING PROTEIN NUPO"/>
    <property type="match status" value="1"/>
</dbReference>
<sequence>MLEMRGIEKRYGAVLANRGIDLAVGEGRILGLLGENGSGKSTLMKVLFGIVSADAGTITFKGRELKHHGPREAIAASLGMIHQHFTLVDAMSVTENIMLAWDRAGWWLKPKDIAGEIRRASAAFGLDIDPDARVGDMPHGQRQRVEIMKAILGGAELLILDEPTSNLSPPEVAGLMEVMRKLKAKGHAIIFISHKLDEVLEICDEVVVLRDGAVTGRSPTIGATKASLAHMMVGRDVTAHVERADIAPGPTVLRVSALSRRDEAGIARLSDVSFSLRSGEVLAVAGVDGNGQTDLAEVLAGLKAPTGGGIDLDGEDITFAPVKARLAAGLAYIPVDRATTSLVPAMTVADNLALREFDAPPFSRAGFLDTRGFRARALERMRGFDIRAAGPQSPARTLSGGNQQKIVLAREIGRAPKVLIAFQPTWGLDPGATRFVIDQILALRAAGGAILYLSAALDEVLMLGDRIAVMHGGHLSEPKPRAEVDVTEIGLLMAGIDPATGSRAA</sequence>
<protein>
    <submittedName>
        <fullName evidence="5">Putative ABC-transporter ATP-binding protein</fullName>
    </submittedName>
</protein>
<dbReference type="SUPFAM" id="SSF52540">
    <property type="entry name" value="P-loop containing nucleoside triphosphate hydrolases"/>
    <property type="match status" value="2"/>
</dbReference>
<evidence type="ECO:0000259" key="4">
    <source>
        <dbReference type="PROSITE" id="PS50893"/>
    </source>
</evidence>
<reference evidence="5 6" key="5">
    <citation type="journal article" date="2010" name="Appl. Environ. Microbiol.">
        <title>phrR-like gene praR of Azorhizobium caulinodans ORS571 is essential for symbiosis with Sesbania rostrata and is involved in expression of reb genes.</title>
        <authorList>
            <person name="Akiba N."/>
            <person name="Aono T."/>
            <person name="Toyazaki H."/>
            <person name="Sato S."/>
            <person name="Oyaizu H."/>
        </authorList>
    </citation>
    <scope>NUCLEOTIDE SEQUENCE [LARGE SCALE GENOMIC DNA]</scope>
    <source>
        <strain evidence="6">ATCC 43989 / DSM 5975 / JCM 20966 / LMG 6465 / NBRC 14845 / NCIMB 13405 / ORS 571</strain>
    </source>
</reference>
<dbReference type="InterPro" id="IPR017871">
    <property type="entry name" value="ABC_transporter-like_CS"/>
</dbReference>
<reference evidence="6" key="2">
    <citation type="submission" date="2007-04" db="EMBL/GenBank/DDBJ databases">
        <title>Complete genome sequence of the nitrogen-fixing bacterium Azorhizobium caulinodans ORS571.</title>
        <authorList>
            <person name="Lee K.B."/>
            <person name="Backer P.D."/>
            <person name="Aono T."/>
            <person name="Liu C.T."/>
            <person name="Suzuki S."/>
            <person name="Suzuki T."/>
            <person name="Kaneko T."/>
            <person name="Yamada M."/>
            <person name="Tabata S."/>
            <person name="Kupfer D.M."/>
            <person name="Najar F.Z."/>
            <person name="Wiley G.B."/>
            <person name="Roe B."/>
            <person name="Binnewies T."/>
            <person name="Ussery D."/>
            <person name="Vereecke D."/>
            <person name="Gevers D."/>
            <person name="Holsters M."/>
            <person name="Oyaizu H."/>
        </authorList>
    </citation>
    <scope>NUCLEOTIDE SEQUENCE [LARGE SCALE GENOMIC DNA]</scope>
    <source>
        <strain evidence="6">ATCC 43989 / DSM 5975 / JCM 20966 / LMG 6465 / NBRC 14845 / NCIMB 13405 / ORS 571</strain>
    </source>
</reference>
<dbReference type="Gene3D" id="3.40.50.300">
    <property type="entry name" value="P-loop containing nucleotide triphosphate hydrolases"/>
    <property type="match status" value="2"/>
</dbReference>
<dbReference type="HOGENOM" id="CLU_000604_92_0_5"/>
<feature type="domain" description="ABC transporter" evidence="4">
    <location>
        <begin position="253"/>
        <end position="497"/>
    </location>
</feature>
<dbReference type="InterPro" id="IPR003439">
    <property type="entry name" value="ABC_transporter-like_ATP-bd"/>
</dbReference>
<organism evidence="5 6">
    <name type="scientific">Azorhizobium caulinodans (strain ATCC 43989 / DSM 5975 / JCM 20966 / LMG 6465 / NBRC 14845 / NCIMB 13405 / ORS 571)</name>
    <dbReference type="NCBI Taxonomy" id="438753"/>
    <lineage>
        <taxon>Bacteria</taxon>
        <taxon>Pseudomonadati</taxon>
        <taxon>Pseudomonadota</taxon>
        <taxon>Alphaproteobacteria</taxon>
        <taxon>Hyphomicrobiales</taxon>
        <taxon>Xanthobacteraceae</taxon>
        <taxon>Azorhizobium</taxon>
    </lineage>
</organism>
<dbReference type="KEGG" id="azc:AZC_3200"/>
<dbReference type="PANTHER" id="PTHR43790">
    <property type="entry name" value="CARBOHYDRATE TRANSPORT ATP-BINDING PROTEIN MG119-RELATED"/>
    <property type="match status" value="1"/>
</dbReference>
<evidence type="ECO:0000256" key="1">
    <source>
        <dbReference type="ARBA" id="ARBA00005417"/>
    </source>
</evidence>
<evidence type="ECO:0000256" key="2">
    <source>
        <dbReference type="ARBA" id="ARBA00022741"/>
    </source>
</evidence>
<proteinExistence type="inferred from homology"/>
<evidence type="ECO:0000313" key="6">
    <source>
        <dbReference type="Proteomes" id="UP000000270"/>
    </source>
</evidence>
<evidence type="ECO:0000256" key="3">
    <source>
        <dbReference type="ARBA" id="ARBA00022840"/>
    </source>
</evidence>
<dbReference type="PROSITE" id="PS00211">
    <property type="entry name" value="ABC_TRANSPORTER_1"/>
    <property type="match status" value="1"/>
</dbReference>
<keyword evidence="3 5" id="KW-0067">ATP-binding</keyword>
<evidence type="ECO:0000313" key="5">
    <source>
        <dbReference type="EMBL" id="BAF89198.1"/>
    </source>
</evidence>
<accession>A8ICF0</accession>
<dbReference type="InterPro" id="IPR027417">
    <property type="entry name" value="P-loop_NTPase"/>
</dbReference>
<reference evidence="5 6" key="4">
    <citation type="journal article" date="2009" name="Appl. Environ. Microbiol.">
        <title>Comparative genome-wide transcriptional profiling of Azorhizobium caulinodans ORS571 grown under free-living and symbiotic conditions.</title>
        <authorList>
            <person name="Tsukada S."/>
            <person name="Aono T."/>
            <person name="Akiba N."/>
            <person name="Lee KB."/>
            <person name="Liu CT."/>
            <person name="Toyazaki H."/>
            <person name="Oyaizu H."/>
        </authorList>
    </citation>
    <scope>NUCLEOTIDE SEQUENCE [LARGE SCALE GENOMIC DNA]</scope>
    <source>
        <strain evidence="6">ATCC 43989 / DSM 5975 / JCM 20966 / LMG 6465 / NBRC 14845 / NCIMB 13405 / ORS 571</strain>
    </source>
</reference>
<dbReference type="RefSeq" id="WP_012171724.1">
    <property type="nucleotide sequence ID" value="NC_009937.1"/>
</dbReference>
<dbReference type="CDD" id="cd03216">
    <property type="entry name" value="ABC_Carb_Monos_I"/>
    <property type="match status" value="1"/>
</dbReference>
<name>A8ICF0_AZOC5</name>
<comment type="similarity">
    <text evidence="1">Belongs to the ABC transporter superfamily.</text>
</comment>
<dbReference type="PROSITE" id="PS50893">
    <property type="entry name" value="ABC_TRANSPORTER_2"/>
    <property type="match status" value="2"/>
</dbReference>
<dbReference type="CDD" id="cd03215">
    <property type="entry name" value="ABC_Carb_Monos_II"/>
    <property type="match status" value="1"/>
</dbReference>
<keyword evidence="6" id="KW-1185">Reference proteome</keyword>
<feature type="domain" description="ABC transporter" evidence="4">
    <location>
        <begin position="2"/>
        <end position="236"/>
    </location>
</feature>
<dbReference type="AlphaFoldDB" id="A8ICF0"/>
<dbReference type="Pfam" id="PF00005">
    <property type="entry name" value="ABC_tran"/>
    <property type="match status" value="2"/>
</dbReference>
<dbReference type="STRING" id="438753.AZC_3200"/>
<dbReference type="EMBL" id="AP009384">
    <property type="protein sequence ID" value="BAF89198.1"/>
    <property type="molecule type" value="Genomic_DNA"/>
</dbReference>
<dbReference type="GO" id="GO:0005524">
    <property type="term" value="F:ATP binding"/>
    <property type="evidence" value="ECO:0007669"/>
    <property type="project" value="UniProtKB-KW"/>
</dbReference>
<dbReference type="InterPro" id="IPR003593">
    <property type="entry name" value="AAA+_ATPase"/>
</dbReference>
<reference evidence="5 6" key="3">
    <citation type="journal article" date="2008" name="BMC Genomics">
        <title>The genome of the versatile nitrogen fixer Azorhizobium caulinodans ORS571.</title>
        <authorList>
            <person name="Lee KB."/>
            <person name="Backer P.D."/>
            <person name="Aono T."/>
            <person name="Liu CT."/>
            <person name="Suzuki S."/>
            <person name="Suzuki T."/>
            <person name="Kaneko T."/>
            <person name="Yamada M."/>
            <person name="Tabata S."/>
            <person name="Kupfer D.M."/>
            <person name="Najar F.Z."/>
            <person name="Wiley G.B."/>
            <person name="Roe B."/>
            <person name="Binnewies T.T."/>
            <person name="Ussery D.W."/>
            <person name="D'Haeze W."/>
            <person name="Herder J.D."/>
            <person name="Gevers D."/>
            <person name="Vereecke D."/>
            <person name="Holsters M."/>
            <person name="Oyaizu H."/>
        </authorList>
    </citation>
    <scope>NUCLEOTIDE SEQUENCE [LARGE SCALE GENOMIC DNA]</scope>
    <source>
        <strain evidence="6">ATCC 43989 / DSM 5975 / JCM 20966 / LMG 6465 / NBRC 14845 / NCIMB 13405 / ORS 571</strain>
    </source>
</reference>
<reference evidence="5 6" key="1">
    <citation type="journal article" date="2007" name="Appl. Environ. Microbiol.">
        <title>Rhizobial factors required for stem nodule maturation and maintenance in Sesbania rostrata-Azorhizobium caulinodans ORS571 symbiosis.</title>
        <authorList>
            <person name="Suzuki S."/>
            <person name="Aono T."/>
            <person name="Lee KB."/>
            <person name="Suzuki T."/>
            <person name="Liu CT."/>
            <person name="Miwa H."/>
            <person name="Wakao S."/>
            <person name="Iki T."/>
            <person name="Oyaizu H."/>
        </authorList>
    </citation>
    <scope>NUCLEOTIDE SEQUENCE [LARGE SCALE GENOMIC DNA]</scope>
    <source>
        <strain evidence="6">ATCC 43989 / DSM 5975 / JCM 20966 / LMG 6465 / NBRC 14845 / NCIMB 13405 / ORS 571</strain>
    </source>
</reference>